<accession>A0A165J1M5</accession>
<feature type="region of interest" description="Disordered" evidence="1">
    <location>
        <begin position="179"/>
        <end position="223"/>
    </location>
</feature>
<feature type="compositionally biased region" description="Low complexity" evidence="1">
    <location>
        <begin position="186"/>
        <end position="198"/>
    </location>
</feature>
<evidence type="ECO:0000313" key="3">
    <source>
        <dbReference type="Proteomes" id="UP000077266"/>
    </source>
</evidence>
<evidence type="ECO:0000313" key="2">
    <source>
        <dbReference type="EMBL" id="KZV94195.1"/>
    </source>
</evidence>
<feature type="compositionally biased region" description="Low complexity" evidence="1">
    <location>
        <begin position="205"/>
        <end position="214"/>
    </location>
</feature>
<proteinExistence type="predicted"/>
<name>A0A165J1M5_EXIGL</name>
<gene>
    <name evidence="2" type="ORF">EXIGLDRAFT_748761</name>
</gene>
<dbReference type="InParanoid" id="A0A165J1M5"/>
<dbReference type="AlphaFoldDB" id="A0A165J1M5"/>
<keyword evidence="3" id="KW-1185">Reference proteome</keyword>
<organism evidence="2 3">
    <name type="scientific">Exidia glandulosa HHB12029</name>
    <dbReference type="NCBI Taxonomy" id="1314781"/>
    <lineage>
        <taxon>Eukaryota</taxon>
        <taxon>Fungi</taxon>
        <taxon>Dikarya</taxon>
        <taxon>Basidiomycota</taxon>
        <taxon>Agaricomycotina</taxon>
        <taxon>Agaricomycetes</taxon>
        <taxon>Auriculariales</taxon>
        <taxon>Exidiaceae</taxon>
        <taxon>Exidia</taxon>
    </lineage>
</organism>
<dbReference type="Proteomes" id="UP000077266">
    <property type="component" value="Unassembled WGS sequence"/>
</dbReference>
<feature type="region of interest" description="Disordered" evidence="1">
    <location>
        <begin position="402"/>
        <end position="421"/>
    </location>
</feature>
<dbReference type="OrthoDB" id="3027639at2759"/>
<protein>
    <submittedName>
        <fullName evidence="2">Uncharacterized protein</fullName>
    </submittedName>
</protein>
<dbReference type="EMBL" id="KV425977">
    <property type="protein sequence ID" value="KZV94195.1"/>
    <property type="molecule type" value="Genomic_DNA"/>
</dbReference>
<evidence type="ECO:0000256" key="1">
    <source>
        <dbReference type="SAM" id="MobiDB-lite"/>
    </source>
</evidence>
<sequence length="421" mass="45618">MQVFEAPEQVDWPLTGDRSHLYGQFVLISFDGAASVAPLDDAEATRAALSLPHDKYLALAFDIGEPALENEEGEYKLSLDFWPVGFGLPDGSPAACVPIAPALFHPNGRKPVEPSAPLPWSNLYLHTLRTFDALVSRVHTGTNPSQARLAETDQRVLFSHRFADASALAAKHPLEIETPTLPEAPQSGGVSSGSQTSTHSKRSRSLSPINSSSSDANQKSTFTRPVDEDLARLNTKLRQRQLYFEVWLDLATCGDPELRPPSTAEQLISDLKKIWADWEERALTEVMAKRPQTSAWIQGIMALPGDENLPYDDVEHASGEGVDVGVEAHESDPVVDAGYAEQPTSPAQDALQDVTGLTKTAHCTKDAALNGTGTKRRFSSAFTPASVLRSSSAWIRNTVLRMRHGSPSPKHAPVPSSKSSS</sequence>
<reference evidence="2 3" key="1">
    <citation type="journal article" date="2016" name="Mol. Biol. Evol.">
        <title>Comparative Genomics of Early-Diverging Mushroom-Forming Fungi Provides Insights into the Origins of Lignocellulose Decay Capabilities.</title>
        <authorList>
            <person name="Nagy L.G."/>
            <person name="Riley R."/>
            <person name="Tritt A."/>
            <person name="Adam C."/>
            <person name="Daum C."/>
            <person name="Floudas D."/>
            <person name="Sun H."/>
            <person name="Yadav J.S."/>
            <person name="Pangilinan J."/>
            <person name="Larsson K.H."/>
            <person name="Matsuura K."/>
            <person name="Barry K."/>
            <person name="Labutti K."/>
            <person name="Kuo R."/>
            <person name="Ohm R.A."/>
            <person name="Bhattacharya S.S."/>
            <person name="Shirouzu T."/>
            <person name="Yoshinaga Y."/>
            <person name="Martin F.M."/>
            <person name="Grigoriev I.V."/>
            <person name="Hibbett D.S."/>
        </authorList>
    </citation>
    <scope>NUCLEOTIDE SEQUENCE [LARGE SCALE GENOMIC DNA]</scope>
    <source>
        <strain evidence="2 3">HHB12029</strain>
    </source>
</reference>